<dbReference type="Proteomes" id="UP000824179">
    <property type="component" value="Unassembled WGS sequence"/>
</dbReference>
<proteinExistence type="predicted"/>
<comment type="caution">
    <text evidence="2">The sequence shown here is derived from an EMBL/GenBank/DDBJ whole genome shotgun (WGS) entry which is preliminary data.</text>
</comment>
<feature type="transmembrane region" description="Helical" evidence="1">
    <location>
        <begin position="69"/>
        <end position="90"/>
    </location>
</feature>
<sequence>MDNSKKCFCCGHKLKHGERVCPKCGAIMPIDIDAAEYERNRKTLKWSIIVGLSVGIIVAIILGCFNPNSYLFLIGILAGFFTAYLTSICFREYYRKQDDGSKEEHISGQKTREQKWLEQEEIDKNVLNRGDDFACKMLSTISVINTLWECDKYLDKDNINSQSRSIAYMLAMTPELFLENYFLFKAGDHDDIKDNIYNKCPYSVLETLINMGLFIFKIKNNLYVLKEIINGDKEEYSNSKVLAQQILNKELRLDKQDL</sequence>
<reference evidence="2" key="1">
    <citation type="submission" date="2020-10" db="EMBL/GenBank/DDBJ databases">
        <authorList>
            <person name="Gilroy R."/>
        </authorList>
    </citation>
    <scope>NUCLEOTIDE SEQUENCE</scope>
    <source>
        <strain evidence="2">ChiW25-3613</strain>
    </source>
</reference>
<feature type="transmembrane region" description="Helical" evidence="1">
    <location>
        <begin position="46"/>
        <end position="63"/>
    </location>
</feature>
<protein>
    <submittedName>
        <fullName evidence="2">Uncharacterized protein</fullName>
    </submittedName>
</protein>
<keyword evidence="1" id="KW-0812">Transmembrane</keyword>
<gene>
    <name evidence="2" type="ORF">IAB90_00985</name>
</gene>
<accession>A0A9D1AEZ3</accession>
<evidence type="ECO:0000313" key="2">
    <source>
        <dbReference type="EMBL" id="HIR38937.1"/>
    </source>
</evidence>
<keyword evidence="1" id="KW-0472">Membrane</keyword>
<dbReference type="AlphaFoldDB" id="A0A9D1AEZ3"/>
<reference evidence="2" key="2">
    <citation type="journal article" date="2021" name="PeerJ">
        <title>Extensive microbial diversity within the chicken gut microbiome revealed by metagenomics and culture.</title>
        <authorList>
            <person name="Gilroy R."/>
            <person name="Ravi A."/>
            <person name="Getino M."/>
            <person name="Pursley I."/>
            <person name="Horton D.L."/>
            <person name="Alikhan N.F."/>
            <person name="Baker D."/>
            <person name="Gharbi K."/>
            <person name="Hall N."/>
            <person name="Watson M."/>
            <person name="Adriaenssens E.M."/>
            <person name="Foster-Nyarko E."/>
            <person name="Jarju S."/>
            <person name="Secka A."/>
            <person name="Antonio M."/>
            <person name="Oren A."/>
            <person name="Chaudhuri R.R."/>
            <person name="La Ragione R."/>
            <person name="Hildebrand F."/>
            <person name="Pallen M.J."/>
        </authorList>
    </citation>
    <scope>NUCLEOTIDE SEQUENCE</scope>
    <source>
        <strain evidence="2">ChiW25-3613</strain>
    </source>
</reference>
<dbReference type="EMBL" id="DVHB01000019">
    <property type="protein sequence ID" value="HIR38937.1"/>
    <property type="molecule type" value="Genomic_DNA"/>
</dbReference>
<name>A0A9D1AEZ3_9FIRM</name>
<evidence type="ECO:0000256" key="1">
    <source>
        <dbReference type="SAM" id="Phobius"/>
    </source>
</evidence>
<keyword evidence="1" id="KW-1133">Transmembrane helix</keyword>
<organism evidence="2 3">
    <name type="scientific">Candidatus Coproplasma stercoripullorum</name>
    <dbReference type="NCBI Taxonomy" id="2840751"/>
    <lineage>
        <taxon>Bacteria</taxon>
        <taxon>Bacillati</taxon>
        <taxon>Bacillota</taxon>
        <taxon>Clostridia</taxon>
        <taxon>Eubacteriales</taxon>
        <taxon>Candidatus Coproplasma</taxon>
    </lineage>
</organism>
<evidence type="ECO:0000313" key="3">
    <source>
        <dbReference type="Proteomes" id="UP000824179"/>
    </source>
</evidence>